<dbReference type="KEGG" id="amob:HG15A2_40610"/>
<feature type="region of interest" description="Disordered" evidence="1">
    <location>
        <begin position="48"/>
        <end position="68"/>
    </location>
</feature>
<accession>A0A517N0Q7</accession>
<name>A0A517N0Q7_9BACT</name>
<protein>
    <submittedName>
        <fullName evidence="2">Uncharacterized protein</fullName>
    </submittedName>
</protein>
<gene>
    <name evidence="2" type="ORF">HG15A2_40610</name>
</gene>
<proteinExistence type="predicted"/>
<dbReference type="AlphaFoldDB" id="A0A517N0Q7"/>
<evidence type="ECO:0000313" key="2">
    <source>
        <dbReference type="EMBL" id="QDT00721.1"/>
    </source>
</evidence>
<keyword evidence="3" id="KW-1185">Reference proteome</keyword>
<reference evidence="2 3" key="1">
    <citation type="submission" date="2019-02" db="EMBL/GenBank/DDBJ databases">
        <title>Deep-cultivation of Planctomycetes and their phenomic and genomic characterization uncovers novel biology.</title>
        <authorList>
            <person name="Wiegand S."/>
            <person name="Jogler M."/>
            <person name="Boedeker C."/>
            <person name="Pinto D."/>
            <person name="Vollmers J."/>
            <person name="Rivas-Marin E."/>
            <person name="Kohn T."/>
            <person name="Peeters S.H."/>
            <person name="Heuer A."/>
            <person name="Rast P."/>
            <person name="Oberbeckmann S."/>
            <person name="Bunk B."/>
            <person name="Jeske O."/>
            <person name="Meyerdierks A."/>
            <person name="Storesund J.E."/>
            <person name="Kallscheuer N."/>
            <person name="Luecker S."/>
            <person name="Lage O.M."/>
            <person name="Pohl T."/>
            <person name="Merkel B.J."/>
            <person name="Hornburger P."/>
            <person name="Mueller R.-W."/>
            <person name="Bruemmer F."/>
            <person name="Labrenz M."/>
            <person name="Spormann A.M."/>
            <person name="Op den Camp H."/>
            <person name="Overmann J."/>
            <person name="Amann R."/>
            <person name="Jetten M.S.M."/>
            <person name="Mascher T."/>
            <person name="Medema M.H."/>
            <person name="Devos D.P."/>
            <person name="Kaster A.-K."/>
            <person name="Ovreas L."/>
            <person name="Rohde M."/>
            <person name="Galperin M.Y."/>
            <person name="Jogler C."/>
        </authorList>
    </citation>
    <scope>NUCLEOTIDE SEQUENCE [LARGE SCALE GENOMIC DNA]</scope>
    <source>
        <strain evidence="2 3">HG15A2</strain>
    </source>
</reference>
<evidence type="ECO:0000313" key="3">
    <source>
        <dbReference type="Proteomes" id="UP000319852"/>
    </source>
</evidence>
<dbReference type="EMBL" id="CP036263">
    <property type="protein sequence ID" value="QDT00721.1"/>
    <property type="molecule type" value="Genomic_DNA"/>
</dbReference>
<dbReference type="Proteomes" id="UP000319852">
    <property type="component" value="Chromosome"/>
</dbReference>
<sequence length="68" mass="7521">MGELLKPVAFADHPILMGGFELRNQSVPRVFNYRVTIRGKSLLTSDFFNPSSAPVDRSPFPSRTPAVS</sequence>
<evidence type="ECO:0000256" key="1">
    <source>
        <dbReference type="SAM" id="MobiDB-lite"/>
    </source>
</evidence>
<organism evidence="2 3">
    <name type="scientific">Adhaeretor mobilis</name>
    <dbReference type="NCBI Taxonomy" id="1930276"/>
    <lineage>
        <taxon>Bacteria</taxon>
        <taxon>Pseudomonadati</taxon>
        <taxon>Planctomycetota</taxon>
        <taxon>Planctomycetia</taxon>
        <taxon>Pirellulales</taxon>
        <taxon>Lacipirellulaceae</taxon>
        <taxon>Adhaeretor</taxon>
    </lineage>
</organism>